<gene>
    <name evidence="2" type="ORF">SAMN05421540_101141</name>
</gene>
<dbReference type="STRING" id="908615.SAMN05421540_101141"/>
<proteinExistence type="predicted"/>
<evidence type="ECO:0000256" key="1">
    <source>
        <dbReference type="SAM" id="Phobius"/>
    </source>
</evidence>
<dbReference type="CDD" id="cd01610">
    <property type="entry name" value="PAP2_like"/>
    <property type="match status" value="1"/>
</dbReference>
<dbReference type="AlphaFoldDB" id="A0A1H3VJB0"/>
<feature type="transmembrane region" description="Helical" evidence="1">
    <location>
        <begin position="182"/>
        <end position="202"/>
    </location>
</feature>
<protein>
    <recommendedName>
        <fullName evidence="4">PAP2 superfamily protein</fullName>
    </recommendedName>
</protein>
<feature type="transmembrane region" description="Helical" evidence="1">
    <location>
        <begin position="138"/>
        <end position="162"/>
    </location>
</feature>
<evidence type="ECO:0008006" key="4">
    <source>
        <dbReference type="Google" id="ProtNLM"/>
    </source>
</evidence>
<accession>A0A1H3VJB0</accession>
<dbReference type="EMBL" id="FNQF01000001">
    <property type="protein sequence ID" value="SDZ74856.1"/>
    <property type="molecule type" value="Genomic_DNA"/>
</dbReference>
<keyword evidence="1" id="KW-1133">Transmembrane helix</keyword>
<evidence type="ECO:0000313" key="3">
    <source>
        <dbReference type="Proteomes" id="UP000198820"/>
    </source>
</evidence>
<feature type="transmembrane region" description="Helical" evidence="1">
    <location>
        <begin position="105"/>
        <end position="126"/>
    </location>
</feature>
<feature type="transmembrane region" description="Helical" evidence="1">
    <location>
        <begin position="38"/>
        <end position="60"/>
    </location>
</feature>
<feature type="transmembrane region" description="Helical" evidence="1">
    <location>
        <begin position="81"/>
        <end position="99"/>
    </location>
</feature>
<keyword evidence="1" id="KW-0472">Membrane</keyword>
<keyword evidence="3" id="KW-1185">Reference proteome</keyword>
<reference evidence="2 3" key="1">
    <citation type="submission" date="2016-10" db="EMBL/GenBank/DDBJ databases">
        <authorList>
            <person name="de Groot N.N."/>
        </authorList>
    </citation>
    <scope>NUCLEOTIDE SEQUENCE [LARGE SCALE GENOMIC DNA]</scope>
    <source>
        <strain evidence="2 3">DSM 23581</strain>
    </source>
</reference>
<feature type="transmembrane region" description="Helical" evidence="1">
    <location>
        <begin position="7"/>
        <end position="26"/>
    </location>
</feature>
<keyword evidence="1" id="KW-0812">Transmembrane</keyword>
<dbReference type="Gene3D" id="1.20.144.10">
    <property type="entry name" value="Phosphatidic acid phosphatase type 2/haloperoxidase"/>
    <property type="match status" value="1"/>
</dbReference>
<name>A0A1H3VJB0_9FLAO</name>
<dbReference type="RefSeq" id="WP_093237982.1">
    <property type="nucleotide sequence ID" value="NZ_FNQF01000001.1"/>
</dbReference>
<evidence type="ECO:0000313" key="2">
    <source>
        <dbReference type="EMBL" id="SDZ74856.1"/>
    </source>
</evidence>
<dbReference type="Proteomes" id="UP000198820">
    <property type="component" value="Unassembled WGS sequence"/>
</dbReference>
<sequence length="204" mass="23859">MRKLSQLISVVLHPVFVPLAAVIIFFYKLPIYFDSAIIYSKIIATLIISVFLPLVFLYFFRTLRLISSFELPTAKERRLPLLFFMMLDLVIINYIFELYNYQYLFYFFWSLLLASMVVFIALFFRFKISLHSLGMSSLLTFLIILSFNFQLNFIYTIAFLVVCLGLVSSSRLILKAHIPSEVIFGVVLGIVTQLTIPIFKYYKM</sequence>
<organism evidence="2 3">
    <name type="scientific">Psychroflexus halocasei</name>
    <dbReference type="NCBI Taxonomy" id="908615"/>
    <lineage>
        <taxon>Bacteria</taxon>
        <taxon>Pseudomonadati</taxon>
        <taxon>Bacteroidota</taxon>
        <taxon>Flavobacteriia</taxon>
        <taxon>Flavobacteriales</taxon>
        <taxon>Flavobacteriaceae</taxon>
        <taxon>Psychroflexus</taxon>
    </lineage>
</organism>